<reference evidence="4 5" key="1">
    <citation type="submission" date="2023-01" db="EMBL/GenBank/DDBJ databases">
        <authorList>
            <person name="Lee S.H."/>
            <person name="Jung H.S."/>
            <person name="Yun J.U."/>
        </authorList>
    </citation>
    <scope>NUCLEOTIDE SEQUENCE [LARGE SCALE GENOMIC DNA]</scope>
    <source>
        <strain evidence="4 5">CBA3646</strain>
    </source>
</reference>
<dbReference type="SMART" id="SM01103">
    <property type="entry name" value="CRS1_YhbY"/>
    <property type="match status" value="1"/>
</dbReference>
<dbReference type="PANTHER" id="PTHR40065">
    <property type="entry name" value="RNA-BINDING PROTEIN YHBY"/>
    <property type="match status" value="1"/>
</dbReference>
<evidence type="ECO:0000256" key="1">
    <source>
        <dbReference type="ARBA" id="ARBA00022884"/>
    </source>
</evidence>
<dbReference type="Gene3D" id="3.30.110.60">
    <property type="entry name" value="YhbY-like"/>
    <property type="match status" value="1"/>
</dbReference>
<keyword evidence="1 2" id="KW-0694">RNA-binding</keyword>
<dbReference type="InterPro" id="IPR051925">
    <property type="entry name" value="RNA-binding_domain"/>
</dbReference>
<dbReference type="EMBL" id="CP115667">
    <property type="protein sequence ID" value="WBW49213.1"/>
    <property type="molecule type" value="Genomic_DNA"/>
</dbReference>
<dbReference type="SUPFAM" id="SSF75471">
    <property type="entry name" value="YhbY-like"/>
    <property type="match status" value="1"/>
</dbReference>
<dbReference type="Pfam" id="PF01985">
    <property type="entry name" value="CRS1_YhbY"/>
    <property type="match status" value="1"/>
</dbReference>
<proteinExistence type="predicted"/>
<evidence type="ECO:0000259" key="3">
    <source>
        <dbReference type="PROSITE" id="PS51295"/>
    </source>
</evidence>
<evidence type="ECO:0000313" key="4">
    <source>
        <dbReference type="EMBL" id="WBW49213.1"/>
    </source>
</evidence>
<dbReference type="RefSeq" id="WP_271190745.1">
    <property type="nucleotide sequence ID" value="NZ_CP115667.1"/>
</dbReference>
<name>A0ABY7QTJ6_9FIRM</name>
<organism evidence="4 5">
    <name type="scientific">Peptoniphilus equinus</name>
    <dbReference type="NCBI Taxonomy" id="3016343"/>
    <lineage>
        <taxon>Bacteria</taxon>
        <taxon>Bacillati</taxon>
        <taxon>Bacillota</taxon>
        <taxon>Tissierellia</taxon>
        <taxon>Tissierellales</taxon>
        <taxon>Peptoniphilaceae</taxon>
        <taxon>Peptoniphilus</taxon>
    </lineage>
</organism>
<evidence type="ECO:0000256" key="2">
    <source>
        <dbReference type="PROSITE-ProRule" id="PRU00626"/>
    </source>
</evidence>
<dbReference type="InterPro" id="IPR001890">
    <property type="entry name" value="RNA-binding_CRM"/>
</dbReference>
<dbReference type="InterPro" id="IPR017924">
    <property type="entry name" value="RNA-binding_YhbY"/>
</dbReference>
<feature type="domain" description="CRM" evidence="3">
    <location>
        <begin position="1"/>
        <end position="96"/>
    </location>
</feature>
<evidence type="ECO:0000313" key="5">
    <source>
        <dbReference type="Proteomes" id="UP001210339"/>
    </source>
</evidence>
<dbReference type="InterPro" id="IPR035920">
    <property type="entry name" value="YhbY-like_sf"/>
</dbReference>
<accession>A0ABY7QTJ6</accession>
<protein>
    <submittedName>
        <fullName evidence="4">Ribosome assembly RNA-binding protein YhbY</fullName>
    </submittedName>
</protein>
<dbReference type="Proteomes" id="UP001210339">
    <property type="component" value="Chromosome"/>
</dbReference>
<keyword evidence="5" id="KW-1185">Reference proteome</keyword>
<dbReference type="PROSITE" id="PS51295">
    <property type="entry name" value="CRM"/>
    <property type="match status" value="1"/>
</dbReference>
<dbReference type="NCBIfam" id="TIGR00253">
    <property type="entry name" value="RNA_bind_YhbY"/>
    <property type="match status" value="1"/>
</dbReference>
<dbReference type="PANTHER" id="PTHR40065:SF3">
    <property type="entry name" value="RNA-BINDING PROTEIN YHBY"/>
    <property type="match status" value="1"/>
</dbReference>
<sequence>MITGRQRSYLKGLANGLSPLIQVGKGGLTPGLIDQIDVSLEDHELVKITVLNNAPVEVKEIVDEILDATGAEFVQSIGSKLTLYRPSKEHPTIDLQKL</sequence>
<gene>
    <name evidence="4" type="primary">yhbY</name>
    <name evidence="4" type="ORF">O6R05_04170</name>
</gene>